<keyword evidence="2" id="KW-0732">Signal</keyword>
<dbReference type="RefSeq" id="WP_209706128.1">
    <property type="nucleotide sequence ID" value="NZ_JAFIDA010000001.1"/>
</dbReference>
<comment type="caution">
    <text evidence="4">The sequence shown here is derived from an EMBL/GenBank/DDBJ whole genome shotgun (WGS) entry which is preliminary data.</text>
</comment>
<evidence type="ECO:0000313" key="5">
    <source>
        <dbReference type="Proteomes" id="UP000675163"/>
    </source>
</evidence>
<feature type="region of interest" description="Disordered" evidence="1">
    <location>
        <begin position="34"/>
        <end position="59"/>
    </location>
</feature>
<dbReference type="AlphaFoldDB" id="A0A940PW70"/>
<evidence type="ECO:0000313" key="4">
    <source>
        <dbReference type="EMBL" id="MBP1327365.1"/>
    </source>
</evidence>
<dbReference type="PANTHER" id="PTHR35535:SF1">
    <property type="entry name" value="HEAT SHOCK PROTEIN HSLJ"/>
    <property type="match status" value="1"/>
</dbReference>
<evidence type="ECO:0000259" key="3">
    <source>
        <dbReference type="Pfam" id="PF03724"/>
    </source>
</evidence>
<name>A0A940PW70_9MICO</name>
<dbReference type="Gene3D" id="2.40.128.270">
    <property type="match status" value="1"/>
</dbReference>
<dbReference type="PROSITE" id="PS51257">
    <property type="entry name" value="PROKAR_LIPOPROTEIN"/>
    <property type="match status" value="1"/>
</dbReference>
<accession>A0A940PW70</accession>
<dbReference type="InterPro" id="IPR038670">
    <property type="entry name" value="HslJ-like_sf"/>
</dbReference>
<gene>
    <name evidence="4" type="ORF">JOF28_002597</name>
</gene>
<dbReference type="InterPro" id="IPR005184">
    <property type="entry name" value="DUF306_Meta_HslJ"/>
</dbReference>
<keyword evidence="4" id="KW-0346">Stress response</keyword>
<dbReference type="InterPro" id="IPR053147">
    <property type="entry name" value="Hsp_HslJ-like"/>
</dbReference>
<feature type="domain" description="DUF306" evidence="3">
    <location>
        <begin position="46"/>
        <end position="125"/>
    </location>
</feature>
<reference evidence="4" key="1">
    <citation type="submission" date="2021-02" db="EMBL/GenBank/DDBJ databases">
        <title>Sequencing the genomes of 1000 actinobacteria strains.</title>
        <authorList>
            <person name="Klenk H.-P."/>
        </authorList>
    </citation>
    <scope>NUCLEOTIDE SEQUENCE</scope>
    <source>
        <strain evidence="4">DSM 22850</strain>
    </source>
</reference>
<feature type="signal peptide" evidence="2">
    <location>
        <begin position="1"/>
        <end position="37"/>
    </location>
</feature>
<protein>
    <submittedName>
        <fullName evidence="4">Heat shock protein HslJ</fullName>
    </submittedName>
</protein>
<organism evidence="4 5">
    <name type="scientific">Leucobacter exalbidus</name>
    <dbReference type="NCBI Taxonomy" id="662960"/>
    <lineage>
        <taxon>Bacteria</taxon>
        <taxon>Bacillati</taxon>
        <taxon>Actinomycetota</taxon>
        <taxon>Actinomycetes</taxon>
        <taxon>Micrococcales</taxon>
        <taxon>Microbacteriaceae</taxon>
        <taxon>Leucobacter</taxon>
    </lineage>
</organism>
<sequence>MRLSNSQTPSKRFALRTVLAASALVALTLTGCSSSSGDVTGSWGDAETQGQPALELGTDGKLSGTDGCNRLMGDYTEKDGGVEFGQIASTMMFCEGVDTWLGKAATATVSGDKMTVLDKDGAEIGTLKRSEG</sequence>
<feature type="chain" id="PRO_5036821751" evidence="2">
    <location>
        <begin position="38"/>
        <end position="132"/>
    </location>
</feature>
<evidence type="ECO:0000256" key="1">
    <source>
        <dbReference type="SAM" id="MobiDB-lite"/>
    </source>
</evidence>
<evidence type="ECO:0000256" key="2">
    <source>
        <dbReference type="SAM" id="SignalP"/>
    </source>
</evidence>
<keyword evidence="5" id="KW-1185">Reference proteome</keyword>
<dbReference type="PANTHER" id="PTHR35535">
    <property type="entry name" value="HEAT SHOCK PROTEIN HSLJ"/>
    <property type="match status" value="1"/>
</dbReference>
<dbReference type="Pfam" id="PF03724">
    <property type="entry name" value="META"/>
    <property type="match status" value="1"/>
</dbReference>
<dbReference type="Proteomes" id="UP000675163">
    <property type="component" value="Unassembled WGS sequence"/>
</dbReference>
<proteinExistence type="predicted"/>
<dbReference type="EMBL" id="JAFIDA010000001">
    <property type="protein sequence ID" value="MBP1327365.1"/>
    <property type="molecule type" value="Genomic_DNA"/>
</dbReference>